<name>A0AAV8WIH9_9CUCU</name>
<evidence type="ECO:0000313" key="1">
    <source>
        <dbReference type="EMBL" id="KAJ8926605.1"/>
    </source>
</evidence>
<dbReference type="Proteomes" id="UP001162156">
    <property type="component" value="Unassembled WGS sequence"/>
</dbReference>
<gene>
    <name evidence="1" type="ORF">NQ314_021014</name>
</gene>
<keyword evidence="2" id="KW-1185">Reference proteome</keyword>
<dbReference type="AlphaFoldDB" id="A0AAV8WIH9"/>
<accession>A0AAV8WIH9</accession>
<reference evidence="1" key="1">
    <citation type="journal article" date="2023" name="Insect Mol. Biol.">
        <title>Genome sequencing provides insights into the evolution of gene families encoding plant cell wall-degrading enzymes in longhorned beetles.</title>
        <authorList>
            <person name="Shin N.R."/>
            <person name="Okamura Y."/>
            <person name="Kirsch R."/>
            <person name="Pauchet Y."/>
        </authorList>
    </citation>
    <scope>NUCLEOTIDE SEQUENCE</scope>
    <source>
        <strain evidence="1">RBIC_L_NR</strain>
    </source>
</reference>
<comment type="caution">
    <text evidence="1">The sequence shown here is derived from an EMBL/GenBank/DDBJ whole genome shotgun (WGS) entry which is preliminary data.</text>
</comment>
<protein>
    <submittedName>
        <fullName evidence="1">Uncharacterized protein</fullName>
    </submittedName>
</protein>
<dbReference type="EMBL" id="JANEYF010005834">
    <property type="protein sequence ID" value="KAJ8926605.1"/>
    <property type="molecule type" value="Genomic_DNA"/>
</dbReference>
<sequence length="182" mass="20287">MLIVKFPQEDFLSNTANKQCLIKQLGKSLSEKGIKIVYSDGDADTLIATTATALSEMYEGAVFVVSEDTVVMVLLIHYAKQNLYMLRPGRSLKPNKIINISKLQHKLGPLKNVLLAMHASSGCDTTSGLFNRGKTNLVNTVKKKNLFNLLEEFYNSNVSKDRLRTLISTFIISVYVKNRTGI</sequence>
<proteinExistence type="predicted"/>
<evidence type="ECO:0000313" key="2">
    <source>
        <dbReference type="Proteomes" id="UP001162156"/>
    </source>
</evidence>
<organism evidence="1 2">
    <name type="scientific">Rhamnusium bicolor</name>
    <dbReference type="NCBI Taxonomy" id="1586634"/>
    <lineage>
        <taxon>Eukaryota</taxon>
        <taxon>Metazoa</taxon>
        <taxon>Ecdysozoa</taxon>
        <taxon>Arthropoda</taxon>
        <taxon>Hexapoda</taxon>
        <taxon>Insecta</taxon>
        <taxon>Pterygota</taxon>
        <taxon>Neoptera</taxon>
        <taxon>Endopterygota</taxon>
        <taxon>Coleoptera</taxon>
        <taxon>Polyphaga</taxon>
        <taxon>Cucujiformia</taxon>
        <taxon>Chrysomeloidea</taxon>
        <taxon>Cerambycidae</taxon>
        <taxon>Lepturinae</taxon>
        <taxon>Rhagiini</taxon>
        <taxon>Rhamnusium</taxon>
    </lineage>
</organism>